<gene>
    <name evidence="1" type="ORF">BXYJ_LOCUS12607</name>
</gene>
<dbReference type="Proteomes" id="UP000582659">
    <property type="component" value="Unassembled WGS sequence"/>
</dbReference>
<evidence type="ECO:0000313" key="4">
    <source>
        <dbReference type="Proteomes" id="UP000659654"/>
    </source>
</evidence>
<dbReference type="Proteomes" id="UP000095284">
    <property type="component" value="Unplaced"/>
</dbReference>
<dbReference type="WBParaSite" id="BXY_0876200.1">
    <property type="protein sequence ID" value="BXY_0876200.1"/>
    <property type="gene ID" value="BXY_0876200"/>
</dbReference>
<proteinExistence type="predicted"/>
<organism evidence="3 5">
    <name type="scientific">Bursaphelenchus xylophilus</name>
    <name type="common">Pinewood nematode worm</name>
    <name type="synonym">Aphelenchoides xylophilus</name>
    <dbReference type="NCBI Taxonomy" id="6326"/>
    <lineage>
        <taxon>Eukaryota</taxon>
        <taxon>Metazoa</taxon>
        <taxon>Ecdysozoa</taxon>
        <taxon>Nematoda</taxon>
        <taxon>Chromadorea</taxon>
        <taxon>Rhabditida</taxon>
        <taxon>Tylenchina</taxon>
        <taxon>Tylenchomorpha</taxon>
        <taxon>Aphelenchoidea</taxon>
        <taxon>Aphelenchoididae</taxon>
        <taxon>Bursaphelenchus</taxon>
    </lineage>
</organism>
<evidence type="ECO:0000313" key="3">
    <source>
        <dbReference type="Proteomes" id="UP000095284"/>
    </source>
</evidence>
<dbReference type="EMBL" id="CAJFDI010000005">
    <property type="protein sequence ID" value="CAD5232516.1"/>
    <property type="molecule type" value="Genomic_DNA"/>
</dbReference>
<evidence type="ECO:0000313" key="1">
    <source>
        <dbReference type="EMBL" id="CAD5232516.1"/>
    </source>
</evidence>
<evidence type="ECO:0000313" key="5">
    <source>
        <dbReference type="WBParaSite" id="BXY_0876200.1"/>
    </source>
</evidence>
<reference evidence="5" key="1">
    <citation type="submission" date="2016-11" db="UniProtKB">
        <authorList>
            <consortium name="WormBaseParasite"/>
        </authorList>
    </citation>
    <scope>IDENTIFICATION</scope>
</reference>
<evidence type="ECO:0000313" key="2">
    <source>
        <dbReference type="EMBL" id="CAG9125103.1"/>
    </source>
</evidence>
<sequence>MVHVNFDPLKPFNFDQFGAGAFEGRLYQRGFGRQTGRGLGNVLSSFWRFLSPVLRDIGKDVGKEALHTSSKMLNNLAESNSTNEVKGVLREGLSSGARNILRKTSTRLAQQSGITVEKMKKIDARSVDTVSSALDTFSLPPTNISVGTSRINEILTLNPIETPPYRFRIESGQSFVDLSKVYLVTTMRLTKMNAEGEVENITAADPVAPINAIGATFISNMKVILNGQEIYNSNGLNSYKTYLDLLLTYPKTSVDSYLSAVGWYHTKAQDDVNDPGFQARRALFVDGDAQFVTKIFSPLFTQSRYLCNHSTLELEIEPAKEQYCIVAPNANDQNAYSLAIISCKLYTKTLDLTDGVGVGWNAALLKQPALYPIRQAEMKHFFVSPTQTEYVATLFTEQIPRRITMGLIRNASFSPASRNSPFKFVHGNVRSITVSANGQNYPSAGYQMNFAENQYIRAFHDLHENVGYAFANESMSIDRNMFKNGNALYVFNLTTDQEDGNSFDLIRRGVVTVKIQFTEAVPAGGYVLIVAADHDRVLMVDSSRSVNTDLTP</sequence>
<dbReference type="EMBL" id="CAJFCV020000005">
    <property type="protein sequence ID" value="CAG9125103.1"/>
    <property type="molecule type" value="Genomic_DNA"/>
</dbReference>
<name>A0A1I7S6X3_BURXY</name>
<dbReference type="Proteomes" id="UP000659654">
    <property type="component" value="Unassembled WGS sequence"/>
</dbReference>
<dbReference type="OrthoDB" id="5870771at2759"/>
<reference evidence="2" key="2">
    <citation type="submission" date="2020-08" db="EMBL/GenBank/DDBJ databases">
        <authorList>
            <person name="Kikuchi T."/>
        </authorList>
    </citation>
    <scope>NUCLEOTIDE SEQUENCE</scope>
    <source>
        <strain evidence="1">Ka4C1</strain>
    </source>
</reference>
<protein>
    <submittedName>
        <fullName evidence="1">(pine wood nematode) hypothetical protein</fullName>
    </submittedName>
</protein>
<dbReference type="eggNOG" id="ENOG502R501">
    <property type="taxonomic scope" value="Eukaryota"/>
</dbReference>
<accession>A0A1I7S6X3</accession>
<dbReference type="AlphaFoldDB" id="A0A1I7S6X3"/>
<keyword evidence="4" id="KW-1185">Reference proteome</keyword>